<reference evidence="3" key="1">
    <citation type="submission" date="2021-02" db="EMBL/GenBank/DDBJ databases">
        <authorList>
            <person name="Nowell W R."/>
        </authorList>
    </citation>
    <scope>NUCLEOTIDE SEQUENCE</scope>
</reference>
<dbReference type="Proteomes" id="UP000663845">
    <property type="component" value="Unassembled WGS sequence"/>
</dbReference>
<accession>A0A819KR97</accession>
<comment type="caution">
    <text evidence="3">The sequence shown here is derived from an EMBL/GenBank/DDBJ whole genome shotgun (WGS) entry which is preliminary data.</text>
</comment>
<protein>
    <submittedName>
        <fullName evidence="3">Uncharacterized protein</fullName>
    </submittedName>
</protein>
<gene>
    <name evidence="2" type="ORF">JYZ213_LOCUS4539</name>
    <name evidence="3" type="ORF">OXD698_LOCUS26585</name>
</gene>
<dbReference type="AlphaFoldDB" id="A0A819KR97"/>
<organism evidence="3 4">
    <name type="scientific">Adineta steineri</name>
    <dbReference type="NCBI Taxonomy" id="433720"/>
    <lineage>
        <taxon>Eukaryota</taxon>
        <taxon>Metazoa</taxon>
        <taxon>Spiralia</taxon>
        <taxon>Gnathifera</taxon>
        <taxon>Rotifera</taxon>
        <taxon>Eurotatoria</taxon>
        <taxon>Bdelloidea</taxon>
        <taxon>Adinetida</taxon>
        <taxon>Adinetidae</taxon>
        <taxon>Adineta</taxon>
    </lineage>
</organism>
<evidence type="ECO:0000313" key="2">
    <source>
        <dbReference type="EMBL" id="CAF0787458.1"/>
    </source>
</evidence>
<sequence length="66" mass="7848">MNSIEQEAIENDFDEEKEEINEIKIQFDSFLIEHQETKNEEIENNVSNNECGHDQENDNLLDVEKH</sequence>
<evidence type="ECO:0000313" key="3">
    <source>
        <dbReference type="EMBL" id="CAF3949209.1"/>
    </source>
</evidence>
<proteinExistence type="predicted"/>
<evidence type="ECO:0000313" key="4">
    <source>
        <dbReference type="Proteomes" id="UP000663844"/>
    </source>
</evidence>
<evidence type="ECO:0000256" key="1">
    <source>
        <dbReference type="SAM" id="MobiDB-lite"/>
    </source>
</evidence>
<dbReference type="Proteomes" id="UP000663844">
    <property type="component" value="Unassembled WGS sequence"/>
</dbReference>
<name>A0A819KR97_9BILA</name>
<feature type="compositionally biased region" description="Basic and acidic residues" evidence="1">
    <location>
        <begin position="51"/>
        <end position="66"/>
    </location>
</feature>
<dbReference type="EMBL" id="CAJNOG010000025">
    <property type="protein sequence ID" value="CAF0787458.1"/>
    <property type="molecule type" value="Genomic_DNA"/>
</dbReference>
<feature type="region of interest" description="Disordered" evidence="1">
    <location>
        <begin position="41"/>
        <end position="66"/>
    </location>
</feature>
<dbReference type="EMBL" id="CAJOAZ010002663">
    <property type="protein sequence ID" value="CAF3949209.1"/>
    <property type="molecule type" value="Genomic_DNA"/>
</dbReference>